<dbReference type="AlphaFoldDB" id="A0A5C6UMQ5"/>
<accession>A0A5C6UMQ5</accession>
<dbReference type="Proteomes" id="UP000321129">
    <property type="component" value="Unassembled WGS sequence"/>
</dbReference>
<feature type="region of interest" description="Disordered" evidence="1">
    <location>
        <begin position="136"/>
        <end position="158"/>
    </location>
</feature>
<evidence type="ECO:0000256" key="1">
    <source>
        <dbReference type="SAM" id="MobiDB-lite"/>
    </source>
</evidence>
<feature type="compositionally biased region" description="Basic and acidic residues" evidence="1">
    <location>
        <begin position="48"/>
        <end position="60"/>
    </location>
</feature>
<evidence type="ECO:0008006" key="4">
    <source>
        <dbReference type="Google" id="ProtNLM"/>
    </source>
</evidence>
<reference evidence="2 3" key="1">
    <citation type="submission" date="2019-08" db="EMBL/GenBank/DDBJ databases">
        <title>Sphingorhabdus soil sp. nov., isolated from arctic soil.</title>
        <authorList>
            <person name="Liu Y."/>
        </authorList>
    </citation>
    <scope>NUCLEOTIDE SEQUENCE [LARGE SCALE GENOMIC DNA]</scope>
    <source>
        <strain evidence="2 3">D-2Q-5-6</strain>
    </source>
</reference>
<gene>
    <name evidence="2" type="ORF">FSZ31_06365</name>
</gene>
<organism evidence="2 3">
    <name type="scientific">Flavisphingopyxis soli</name>
    <dbReference type="NCBI Taxonomy" id="2601267"/>
    <lineage>
        <taxon>Bacteria</taxon>
        <taxon>Pseudomonadati</taxon>
        <taxon>Pseudomonadota</taxon>
        <taxon>Alphaproteobacteria</taxon>
        <taxon>Sphingomonadales</taxon>
        <taxon>Sphingopyxidaceae</taxon>
        <taxon>Flavisphingopyxis</taxon>
    </lineage>
</organism>
<dbReference type="RefSeq" id="WP_147122349.1">
    <property type="nucleotide sequence ID" value="NZ_VOPY01000001.1"/>
</dbReference>
<proteinExistence type="predicted"/>
<feature type="region of interest" description="Disordered" evidence="1">
    <location>
        <begin position="37"/>
        <end position="60"/>
    </location>
</feature>
<keyword evidence="3" id="KW-1185">Reference proteome</keyword>
<comment type="caution">
    <text evidence="2">The sequence shown here is derived from an EMBL/GenBank/DDBJ whole genome shotgun (WGS) entry which is preliminary data.</text>
</comment>
<name>A0A5C6UMQ5_9SPHN</name>
<dbReference type="EMBL" id="VOPY01000001">
    <property type="protein sequence ID" value="TXC74317.1"/>
    <property type="molecule type" value="Genomic_DNA"/>
</dbReference>
<evidence type="ECO:0000313" key="3">
    <source>
        <dbReference type="Proteomes" id="UP000321129"/>
    </source>
</evidence>
<sequence length="227" mass="25300">MPASIFMRARHAFAANLELGLSGAEQRNQASLARYSVREVEQAEDDARDQRFAAERRRDAAEQREAELAKDIAEWGEKAEYSLSKDREDLARAAFARQIDLEREQARQGETKAQAKREIKRLQALGEALAQRRQEMAEQLRSATADRGSSFARDDGAGCDTVEQTVAKAEQRFARIMDDLTRDPPASSDDKAAFAEIDAIRREDAVSQRLAAMKSGSAKAKAGKKKR</sequence>
<protein>
    <recommendedName>
        <fullName evidence="4">PspA/IM30 family protein</fullName>
    </recommendedName>
</protein>
<dbReference type="OrthoDB" id="6649369at2"/>
<evidence type="ECO:0000313" key="2">
    <source>
        <dbReference type="EMBL" id="TXC74317.1"/>
    </source>
</evidence>